<sequence>MDKHYGQIVELTIRKQGFSISELARLANINRKCVYNWFNQKYLKPEIIHRVGGFIKHDFSVEFPELFTAEDFIPSEKLKVGFSQGWNNEPESERVWKDRYIDLLEKYNQLLLEQYERNI</sequence>
<proteinExistence type="predicted"/>
<organism evidence="1 2">
    <name type="scientific">Mucilaginibacter pankratovii</name>
    <dbReference type="NCBI Taxonomy" id="2772110"/>
    <lineage>
        <taxon>Bacteria</taxon>
        <taxon>Pseudomonadati</taxon>
        <taxon>Bacteroidota</taxon>
        <taxon>Sphingobacteriia</taxon>
        <taxon>Sphingobacteriales</taxon>
        <taxon>Sphingobacteriaceae</taxon>
        <taxon>Mucilaginibacter</taxon>
    </lineage>
</organism>
<comment type="caution">
    <text evidence="1">The sequence shown here is derived from an EMBL/GenBank/DDBJ whole genome shotgun (WGS) entry which is preliminary data.</text>
</comment>
<reference evidence="1 2" key="1">
    <citation type="submission" date="2020-09" db="EMBL/GenBank/DDBJ databases">
        <title>Novel species of Mucilaginibacter isolated from a glacier on the Tibetan Plateau.</title>
        <authorList>
            <person name="Liu Q."/>
            <person name="Xin Y.-H."/>
        </authorList>
    </citation>
    <scope>NUCLEOTIDE SEQUENCE [LARGE SCALE GENOMIC DNA]</scope>
    <source>
        <strain evidence="1 2">ZT4R22</strain>
    </source>
</reference>
<evidence type="ECO:0000313" key="1">
    <source>
        <dbReference type="EMBL" id="MBD1363081.1"/>
    </source>
</evidence>
<accession>A0ABR7WLP0</accession>
<gene>
    <name evidence="1" type="ORF">IDJ77_04590</name>
</gene>
<dbReference type="EMBL" id="JACWMY010000002">
    <property type="protein sequence ID" value="MBD1363081.1"/>
    <property type="molecule type" value="Genomic_DNA"/>
</dbReference>
<name>A0ABR7WLP0_9SPHI</name>
<protein>
    <recommendedName>
        <fullName evidence="3">XRE family transcriptional regulator</fullName>
    </recommendedName>
</protein>
<keyword evidence="2" id="KW-1185">Reference proteome</keyword>
<dbReference type="RefSeq" id="WP_191187752.1">
    <property type="nucleotide sequence ID" value="NZ_JACWMY010000002.1"/>
</dbReference>
<evidence type="ECO:0008006" key="3">
    <source>
        <dbReference type="Google" id="ProtNLM"/>
    </source>
</evidence>
<evidence type="ECO:0000313" key="2">
    <source>
        <dbReference type="Proteomes" id="UP000606600"/>
    </source>
</evidence>
<dbReference type="Proteomes" id="UP000606600">
    <property type="component" value="Unassembled WGS sequence"/>
</dbReference>